<keyword evidence="9" id="KW-0638">Presynaptic neurotoxin</keyword>
<evidence type="ECO:0000313" key="18">
    <source>
        <dbReference type="Proteomes" id="UP000499080"/>
    </source>
</evidence>
<protein>
    <recommendedName>
        <fullName evidence="15">Alpha-latrotoxin</fullName>
    </recommendedName>
</protein>
<evidence type="ECO:0000256" key="1">
    <source>
        <dbReference type="ARBA" id="ARBA00004175"/>
    </source>
</evidence>
<keyword evidence="7" id="KW-0528">Neurotoxin</keyword>
<evidence type="ECO:0000256" key="6">
    <source>
        <dbReference type="ARBA" id="ARBA00022656"/>
    </source>
</evidence>
<dbReference type="PANTHER" id="PTHR24198:SF165">
    <property type="entry name" value="ANKYRIN REPEAT-CONTAINING PROTEIN-RELATED"/>
    <property type="match status" value="1"/>
</dbReference>
<dbReference type="InterPro" id="IPR036770">
    <property type="entry name" value="Ankyrin_rpt-contain_sf"/>
</dbReference>
<keyword evidence="11" id="KW-0472">Membrane</keyword>
<dbReference type="Pfam" id="PF12796">
    <property type="entry name" value="Ank_2"/>
    <property type="match status" value="3"/>
</dbReference>
<dbReference type="AlphaFoldDB" id="A0A4Y2NMP8"/>
<dbReference type="Pfam" id="PF13424">
    <property type="entry name" value="TPR_12"/>
    <property type="match status" value="1"/>
</dbReference>
<feature type="repeat" description="ANK" evidence="16">
    <location>
        <begin position="300"/>
        <end position="332"/>
    </location>
</feature>
<comment type="subunit">
    <text evidence="14">Homotetramer in membranes.</text>
</comment>
<evidence type="ECO:0000256" key="7">
    <source>
        <dbReference type="ARBA" id="ARBA00022699"/>
    </source>
</evidence>
<sequence length="743" mass="85044">MVEFLLSEGANPMLSDDESSTSLHFAALCGDAEMAEILLSEKAHIRIESEVILSAAELAVRENHLDVIKLLLQMNVIYVDARGKNGYTLLHTSAFYGSLDITRYLVSQGADINAKDEEERKPVHIAAEKGFKDMVEFYLEYNYLEDDETAALFLVAANNGNENVCELLLKRNPDVIRIHPSDATPMHFALLNGYKDVLRVLLHYGEYYNAHPTALLQATKDNDAASLLRKVEKLFTAVRNNEPSVVEDLLKEQSNSKYCLANAQCVRKETALHYASWKGYEEIVDMLLKYNANPNTRTKTGATPLHYAVKFSHFNVVKALLSNGAIYNAHSQGGNHPLYYATDREIRDFLLFLSNIFKEVEDNDLSVLENLRGKDEGSMRSLIRAKNQKGKTLIEVAYICGFSKTEELQNLFETDVEHDLRLAKKLVLESKYTESFLSYESVLERRVAMFGADSHPVLDVKFCLAEICQTQRNLDKALHLFREVHECRKNSLGQDHEKTLLGESCVAFLLLKQGKKHEVLRIFEAIHMKLKEKLKPDDLNMINFEMKFSEVLFKMQKFDEALEINKEVEQKCTQKEDDRYRIILADSRYNTANVLSSRGNRHEALILHEKVYETRKNILTIHHSSTLKSLTQLASVLYLQKKYDESLDMYRTVLDIQKSHLPVDCIDMLETEFRVGKVLYSQKMHLAALKICLSLEPKIAVVAPNSGLFKENKDQIENIRYDLSLYGFQFMYDAIRDKLNITS</sequence>
<comment type="subcellular location">
    <subcellularLocation>
        <location evidence="2">Secreted</location>
    </subcellularLocation>
    <subcellularLocation>
        <location evidence="1">Target cell membrane</location>
    </subcellularLocation>
</comment>
<evidence type="ECO:0000256" key="11">
    <source>
        <dbReference type="ARBA" id="ARBA00023136"/>
    </source>
</evidence>
<keyword evidence="10 16" id="KW-0040">ANK repeat</keyword>
<dbReference type="EMBL" id="BGPR01009553">
    <property type="protein sequence ID" value="GBN40778.1"/>
    <property type="molecule type" value="Genomic_DNA"/>
</dbReference>
<proteinExistence type="inferred from homology"/>
<keyword evidence="4" id="KW-0964">Secreted</keyword>
<dbReference type="SMART" id="SM00028">
    <property type="entry name" value="TPR"/>
    <property type="match status" value="3"/>
</dbReference>
<dbReference type="Gene3D" id="1.25.40.10">
    <property type="entry name" value="Tetratricopeptide repeat domain"/>
    <property type="match status" value="2"/>
</dbReference>
<dbReference type="OrthoDB" id="6437467at2759"/>
<evidence type="ECO:0000256" key="4">
    <source>
        <dbReference type="ARBA" id="ARBA00022525"/>
    </source>
</evidence>
<dbReference type="InterPro" id="IPR019734">
    <property type="entry name" value="TPR_rpt"/>
</dbReference>
<accession>A0A4Y2NMP8</accession>
<dbReference type="PRINTS" id="PR01415">
    <property type="entry name" value="ANKYRIN"/>
</dbReference>
<evidence type="ECO:0000256" key="15">
    <source>
        <dbReference type="ARBA" id="ARBA00049811"/>
    </source>
</evidence>
<feature type="repeat" description="ANK" evidence="16">
    <location>
        <begin position="181"/>
        <end position="213"/>
    </location>
</feature>
<dbReference type="InterPro" id="IPR002110">
    <property type="entry name" value="Ankyrin_rpt"/>
</dbReference>
<evidence type="ECO:0000256" key="12">
    <source>
        <dbReference type="ARBA" id="ARBA00023298"/>
    </source>
</evidence>
<keyword evidence="8" id="KW-0677">Repeat</keyword>
<comment type="caution">
    <text evidence="17">The sequence shown here is derived from an EMBL/GenBank/DDBJ whole genome shotgun (WGS) entry which is preliminary data.</text>
</comment>
<evidence type="ECO:0000256" key="10">
    <source>
        <dbReference type="ARBA" id="ARBA00023043"/>
    </source>
</evidence>
<dbReference type="GO" id="GO:0044231">
    <property type="term" value="C:host cell presynaptic membrane"/>
    <property type="evidence" value="ECO:0007669"/>
    <property type="project" value="UniProtKB-KW"/>
</dbReference>
<dbReference type="GO" id="GO:0005576">
    <property type="term" value="C:extracellular region"/>
    <property type="evidence" value="ECO:0007669"/>
    <property type="project" value="UniProtKB-SubCell"/>
</dbReference>
<keyword evidence="5" id="KW-1052">Target cell membrane</keyword>
<evidence type="ECO:0000256" key="5">
    <source>
        <dbReference type="ARBA" id="ARBA00022537"/>
    </source>
</evidence>
<dbReference type="PROSITE" id="PS50088">
    <property type="entry name" value="ANK_REPEAT"/>
    <property type="match status" value="5"/>
</dbReference>
<evidence type="ECO:0000256" key="8">
    <source>
        <dbReference type="ARBA" id="ARBA00022737"/>
    </source>
</evidence>
<evidence type="ECO:0000256" key="9">
    <source>
        <dbReference type="ARBA" id="ARBA00023028"/>
    </source>
</evidence>
<dbReference type="PANTHER" id="PTHR24198">
    <property type="entry name" value="ANKYRIN REPEAT AND PROTEIN KINASE DOMAIN-CONTAINING PROTEIN"/>
    <property type="match status" value="1"/>
</dbReference>
<gene>
    <name evidence="17" type="primary">ANK1_1</name>
    <name evidence="17" type="ORF">AVEN_204457_1</name>
</gene>
<evidence type="ECO:0000256" key="16">
    <source>
        <dbReference type="PROSITE-ProRule" id="PRU00023"/>
    </source>
</evidence>
<name>A0A4Y2NMP8_ARAVE</name>
<evidence type="ECO:0000256" key="13">
    <source>
        <dbReference type="ARBA" id="ARBA00049657"/>
    </source>
</evidence>
<feature type="repeat" description="ANK" evidence="16">
    <location>
        <begin position="85"/>
        <end position="117"/>
    </location>
</feature>
<evidence type="ECO:0000256" key="2">
    <source>
        <dbReference type="ARBA" id="ARBA00004613"/>
    </source>
</evidence>
<dbReference type="GO" id="GO:0044218">
    <property type="term" value="C:other organism cell membrane"/>
    <property type="evidence" value="ECO:0007669"/>
    <property type="project" value="UniProtKB-KW"/>
</dbReference>
<comment type="similarity">
    <text evidence="13">Belongs to the cationic peptide 01 (latrotoxin) family. 03 (alpha-latrotoxin) subfamily.</text>
</comment>
<keyword evidence="12" id="KW-1053">Target membrane</keyword>
<feature type="repeat" description="ANK" evidence="16">
    <location>
        <begin position="267"/>
        <end position="299"/>
    </location>
</feature>
<dbReference type="GO" id="GO:0090729">
    <property type="term" value="F:toxin activity"/>
    <property type="evidence" value="ECO:0007669"/>
    <property type="project" value="UniProtKB-KW"/>
</dbReference>
<dbReference type="Gene3D" id="1.25.40.20">
    <property type="entry name" value="Ankyrin repeat-containing domain"/>
    <property type="match status" value="3"/>
</dbReference>
<reference evidence="17 18" key="1">
    <citation type="journal article" date="2019" name="Sci. Rep.">
        <title>Orb-weaving spider Araneus ventricosus genome elucidates the spidroin gene catalogue.</title>
        <authorList>
            <person name="Kono N."/>
            <person name="Nakamura H."/>
            <person name="Ohtoshi R."/>
            <person name="Moran D.A.P."/>
            <person name="Shinohara A."/>
            <person name="Yoshida Y."/>
            <person name="Fujiwara M."/>
            <person name="Mori M."/>
            <person name="Tomita M."/>
            <person name="Arakawa K."/>
        </authorList>
    </citation>
    <scope>NUCLEOTIDE SEQUENCE [LARGE SCALE GENOMIC DNA]</scope>
</reference>
<dbReference type="GO" id="GO:0006887">
    <property type="term" value="P:exocytosis"/>
    <property type="evidence" value="ECO:0007669"/>
    <property type="project" value="UniProtKB-KW"/>
</dbReference>
<keyword evidence="18" id="KW-1185">Reference proteome</keyword>
<evidence type="ECO:0000313" key="17">
    <source>
        <dbReference type="EMBL" id="GBN40778.1"/>
    </source>
</evidence>
<keyword evidence="6" id="KW-0800">Toxin</keyword>
<dbReference type="InterPro" id="IPR011990">
    <property type="entry name" value="TPR-like_helical_dom_sf"/>
</dbReference>
<feature type="repeat" description="ANK" evidence="16">
    <location>
        <begin position="18"/>
        <end position="50"/>
    </location>
</feature>
<keyword evidence="3" id="KW-0268">Exocytosis</keyword>
<dbReference type="Proteomes" id="UP000499080">
    <property type="component" value="Unassembled WGS sequence"/>
</dbReference>
<dbReference type="Pfam" id="PF13374">
    <property type="entry name" value="TPR_10"/>
    <property type="match status" value="1"/>
</dbReference>
<evidence type="ECO:0000256" key="3">
    <source>
        <dbReference type="ARBA" id="ARBA00022483"/>
    </source>
</evidence>
<evidence type="ECO:0000256" key="14">
    <source>
        <dbReference type="ARBA" id="ARBA00049715"/>
    </source>
</evidence>
<dbReference type="SMART" id="SM00248">
    <property type="entry name" value="ANK"/>
    <property type="match status" value="8"/>
</dbReference>
<dbReference type="SUPFAM" id="SSF48403">
    <property type="entry name" value="Ankyrin repeat"/>
    <property type="match status" value="1"/>
</dbReference>
<organism evidence="17 18">
    <name type="scientific">Araneus ventricosus</name>
    <name type="common">Orbweaver spider</name>
    <name type="synonym">Epeira ventricosa</name>
    <dbReference type="NCBI Taxonomy" id="182803"/>
    <lineage>
        <taxon>Eukaryota</taxon>
        <taxon>Metazoa</taxon>
        <taxon>Ecdysozoa</taxon>
        <taxon>Arthropoda</taxon>
        <taxon>Chelicerata</taxon>
        <taxon>Arachnida</taxon>
        <taxon>Araneae</taxon>
        <taxon>Araneomorphae</taxon>
        <taxon>Entelegynae</taxon>
        <taxon>Araneoidea</taxon>
        <taxon>Araneidae</taxon>
        <taxon>Araneus</taxon>
    </lineage>
</organism>
<dbReference type="SUPFAM" id="SSF48452">
    <property type="entry name" value="TPR-like"/>
    <property type="match status" value="2"/>
</dbReference>
<dbReference type="PROSITE" id="PS50297">
    <property type="entry name" value="ANK_REP_REGION"/>
    <property type="match status" value="5"/>
</dbReference>